<gene>
    <name evidence="2" type="ORF">ElP_12420</name>
</gene>
<protein>
    <submittedName>
        <fullName evidence="2">Uncharacterized protein</fullName>
    </submittedName>
</protein>
<evidence type="ECO:0000313" key="3">
    <source>
        <dbReference type="Proteomes" id="UP000317835"/>
    </source>
</evidence>
<evidence type="ECO:0000256" key="1">
    <source>
        <dbReference type="SAM" id="Phobius"/>
    </source>
</evidence>
<dbReference type="AlphaFoldDB" id="A0A518GXQ7"/>
<evidence type="ECO:0000313" key="2">
    <source>
        <dbReference type="EMBL" id="QDV33371.1"/>
    </source>
</evidence>
<accession>A0A518GXQ7</accession>
<keyword evidence="1" id="KW-0812">Transmembrane</keyword>
<name>A0A518GXQ7_9BACT</name>
<feature type="transmembrane region" description="Helical" evidence="1">
    <location>
        <begin position="38"/>
        <end position="58"/>
    </location>
</feature>
<reference evidence="2 3" key="1">
    <citation type="submission" date="2019-02" db="EMBL/GenBank/DDBJ databases">
        <title>Deep-cultivation of Planctomycetes and their phenomic and genomic characterization uncovers novel biology.</title>
        <authorList>
            <person name="Wiegand S."/>
            <person name="Jogler M."/>
            <person name="Boedeker C."/>
            <person name="Pinto D."/>
            <person name="Vollmers J."/>
            <person name="Rivas-Marin E."/>
            <person name="Kohn T."/>
            <person name="Peeters S.H."/>
            <person name="Heuer A."/>
            <person name="Rast P."/>
            <person name="Oberbeckmann S."/>
            <person name="Bunk B."/>
            <person name="Jeske O."/>
            <person name="Meyerdierks A."/>
            <person name="Storesund J.E."/>
            <person name="Kallscheuer N."/>
            <person name="Luecker S."/>
            <person name="Lage O.M."/>
            <person name="Pohl T."/>
            <person name="Merkel B.J."/>
            <person name="Hornburger P."/>
            <person name="Mueller R.-W."/>
            <person name="Bruemmer F."/>
            <person name="Labrenz M."/>
            <person name="Spormann A.M."/>
            <person name="Op den Camp H."/>
            <person name="Overmann J."/>
            <person name="Amann R."/>
            <person name="Jetten M.S.M."/>
            <person name="Mascher T."/>
            <person name="Medema M.H."/>
            <person name="Devos D.P."/>
            <person name="Kaster A.-K."/>
            <person name="Ovreas L."/>
            <person name="Rohde M."/>
            <person name="Galperin M.Y."/>
            <person name="Jogler C."/>
        </authorList>
    </citation>
    <scope>NUCLEOTIDE SEQUENCE [LARGE SCALE GENOMIC DNA]</scope>
    <source>
        <strain evidence="2 3">ElP</strain>
    </source>
</reference>
<keyword evidence="1" id="KW-1133">Transmembrane helix</keyword>
<dbReference type="Proteomes" id="UP000317835">
    <property type="component" value="Chromosome"/>
</dbReference>
<proteinExistence type="predicted"/>
<dbReference type="KEGG" id="tpla:ElP_12420"/>
<dbReference type="OrthoDB" id="9999252at2"/>
<keyword evidence="1" id="KW-0472">Membrane</keyword>
<dbReference type="RefSeq" id="WP_145267759.1">
    <property type="nucleotide sequence ID" value="NZ_CP036426.1"/>
</dbReference>
<dbReference type="EMBL" id="CP036426">
    <property type="protein sequence ID" value="QDV33371.1"/>
    <property type="molecule type" value="Genomic_DNA"/>
</dbReference>
<keyword evidence="3" id="KW-1185">Reference proteome</keyword>
<organism evidence="2 3">
    <name type="scientific">Tautonia plasticadhaerens</name>
    <dbReference type="NCBI Taxonomy" id="2527974"/>
    <lineage>
        <taxon>Bacteria</taxon>
        <taxon>Pseudomonadati</taxon>
        <taxon>Planctomycetota</taxon>
        <taxon>Planctomycetia</taxon>
        <taxon>Isosphaerales</taxon>
        <taxon>Isosphaeraceae</taxon>
        <taxon>Tautonia</taxon>
    </lineage>
</organism>
<sequence length="74" mass="7579">MSENRRALRATGLAFIALGSVAFVFGMVSWWLSVRQPIAYGMALGGGLALAGIGLIAANRDGSPGTRGTDGTPK</sequence>
<feature type="transmembrane region" description="Helical" evidence="1">
    <location>
        <begin position="12"/>
        <end position="32"/>
    </location>
</feature>